<dbReference type="InterPro" id="IPR003961">
    <property type="entry name" value="FN3_dom"/>
</dbReference>
<dbReference type="OrthoDB" id="5422727at2"/>
<evidence type="ECO:0000313" key="4">
    <source>
        <dbReference type="Proteomes" id="UP000427906"/>
    </source>
</evidence>
<dbReference type="Gene3D" id="2.60.40.10">
    <property type="entry name" value="Immunoglobulins"/>
    <property type="match status" value="1"/>
</dbReference>
<evidence type="ECO:0000256" key="2">
    <source>
        <dbReference type="SAM" id="Phobius"/>
    </source>
</evidence>
<gene>
    <name evidence="3" type="ORF">DSCA_00930</name>
</gene>
<evidence type="ECO:0000256" key="1">
    <source>
        <dbReference type="SAM" id="MobiDB-lite"/>
    </source>
</evidence>
<keyword evidence="4" id="KW-1185">Reference proteome</keyword>
<dbReference type="KEGG" id="dalk:DSCA_00930"/>
<accession>A0A5K7YC47</accession>
<evidence type="ECO:0000313" key="3">
    <source>
        <dbReference type="EMBL" id="BBO66163.1"/>
    </source>
</evidence>
<dbReference type="AlphaFoldDB" id="A0A5K7YC47"/>
<sequence length="161" mass="17446">MVEKMYPVTKPIILVGLFWLIGFSFIGCGVKGPPVPPRKPSVPAVSSLAYQVTDQSVSLSWSMPGPLSGRQARRAAFGIYRSRTALEQPACDGCPLVFEKAATVPYELTPTNRYAADVPLDPGYRYVFKVRLETDGGMGPDSDSVQFDHLSHVPSGSLESP</sequence>
<dbReference type="EMBL" id="AP021874">
    <property type="protein sequence ID" value="BBO66163.1"/>
    <property type="molecule type" value="Genomic_DNA"/>
</dbReference>
<organism evidence="3 4">
    <name type="scientific">Desulfosarcina alkanivorans</name>
    <dbReference type="NCBI Taxonomy" id="571177"/>
    <lineage>
        <taxon>Bacteria</taxon>
        <taxon>Pseudomonadati</taxon>
        <taxon>Thermodesulfobacteriota</taxon>
        <taxon>Desulfobacteria</taxon>
        <taxon>Desulfobacterales</taxon>
        <taxon>Desulfosarcinaceae</taxon>
        <taxon>Desulfosarcina</taxon>
    </lineage>
</organism>
<keyword evidence="2" id="KW-0812">Transmembrane</keyword>
<name>A0A5K7YC47_9BACT</name>
<dbReference type="InterPro" id="IPR036116">
    <property type="entry name" value="FN3_sf"/>
</dbReference>
<dbReference type="RefSeq" id="WP_155314581.1">
    <property type="nucleotide sequence ID" value="NZ_AP021874.1"/>
</dbReference>
<evidence type="ECO:0008006" key="5">
    <source>
        <dbReference type="Google" id="ProtNLM"/>
    </source>
</evidence>
<reference evidence="3 4" key="1">
    <citation type="submission" date="2019-11" db="EMBL/GenBank/DDBJ databases">
        <title>Comparative genomics of hydrocarbon-degrading Desulfosarcina strains.</title>
        <authorList>
            <person name="Watanabe M."/>
            <person name="Kojima H."/>
            <person name="Fukui M."/>
        </authorList>
    </citation>
    <scope>NUCLEOTIDE SEQUENCE [LARGE SCALE GENOMIC DNA]</scope>
    <source>
        <strain evidence="3 4">PL12</strain>
    </source>
</reference>
<dbReference type="SUPFAM" id="SSF49265">
    <property type="entry name" value="Fibronectin type III"/>
    <property type="match status" value="1"/>
</dbReference>
<keyword evidence="2" id="KW-1133">Transmembrane helix</keyword>
<proteinExistence type="predicted"/>
<dbReference type="Proteomes" id="UP000427906">
    <property type="component" value="Chromosome"/>
</dbReference>
<feature type="region of interest" description="Disordered" evidence="1">
    <location>
        <begin position="138"/>
        <end position="161"/>
    </location>
</feature>
<protein>
    <recommendedName>
        <fullName evidence="5">Fibronectin type-III domain-containing protein</fullName>
    </recommendedName>
</protein>
<dbReference type="InterPro" id="IPR013783">
    <property type="entry name" value="Ig-like_fold"/>
</dbReference>
<dbReference type="CDD" id="cd00063">
    <property type="entry name" value="FN3"/>
    <property type="match status" value="1"/>
</dbReference>
<feature type="transmembrane region" description="Helical" evidence="2">
    <location>
        <begin position="12"/>
        <end position="30"/>
    </location>
</feature>
<keyword evidence="2" id="KW-0472">Membrane</keyword>
<dbReference type="PROSITE" id="PS51257">
    <property type="entry name" value="PROKAR_LIPOPROTEIN"/>
    <property type="match status" value="1"/>
</dbReference>